<dbReference type="Pfam" id="PF13459">
    <property type="entry name" value="Fer4_15"/>
    <property type="match status" value="1"/>
</dbReference>
<evidence type="ECO:0000256" key="3">
    <source>
        <dbReference type="ARBA" id="ARBA00022723"/>
    </source>
</evidence>
<gene>
    <name evidence="10" type="ORF">KYY02_06080</name>
</gene>
<dbReference type="RefSeq" id="WP_371236427.1">
    <property type="nucleotide sequence ID" value="NZ_JAHWZY010000004.1"/>
</dbReference>
<dbReference type="InterPro" id="IPR001080">
    <property type="entry name" value="3Fe4S_ferredoxin"/>
</dbReference>
<dbReference type="PANTHER" id="PTHR36923:SF3">
    <property type="entry name" value="FERREDOXIN"/>
    <property type="match status" value="1"/>
</dbReference>
<feature type="domain" description="4Fe-4S ferredoxin-type" evidence="9">
    <location>
        <begin position="1"/>
        <end position="29"/>
    </location>
</feature>
<keyword evidence="4 8" id="KW-0249">Electron transport</keyword>
<reference evidence="10 11" key="1">
    <citation type="journal article" date="2021" name="Res Sq">
        <title>Streptomyces Pimoensis sp. nov., Isolated From the Taklimakan Desert in Xinjiang, China.</title>
        <authorList>
            <person name="Zhang P."/>
            <person name="Luo X."/>
            <person name="Luo X."/>
            <person name="Liu Z."/>
            <person name="Xia Z."/>
            <person name="Wan C."/>
            <person name="zhang L."/>
        </authorList>
    </citation>
    <scope>NUCLEOTIDE SEQUENCE [LARGE SCALE GENOMIC DNA]</scope>
    <source>
        <strain evidence="10 11">TRM75549</strain>
    </source>
</reference>
<evidence type="ECO:0000259" key="9">
    <source>
        <dbReference type="PROSITE" id="PS51379"/>
    </source>
</evidence>
<dbReference type="SUPFAM" id="SSF54862">
    <property type="entry name" value="4Fe-4S ferredoxins"/>
    <property type="match status" value="1"/>
</dbReference>
<evidence type="ECO:0000256" key="4">
    <source>
        <dbReference type="ARBA" id="ARBA00022982"/>
    </source>
</evidence>
<evidence type="ECO:0000313" key="11">
    <source>
        <dbReference type="Proteomes" id="UP001567537"/>
    </source>
</evidence>
<evidence type="ECO:0000256" key="5">
    <source>
        <dbReference type="ARBA" id="ARBA00023004"/>
    </source>
</evidence>
<evidence type="ECO:0000256" key="1">
    <source>
        <dbReference type="ARBA" id="ARBA00001927"/>
    </source>
</evidence>
<comment type="caution">
    <text evidence="10">The sequence shown here is derived from an EMBL/GenBank/DDBJ whole genome shotgun (WGS) entry which is preliminary data.</text>
</comment>
<evidence type="ECO:0000256" key="2">
    <source>
        <dbReference type="ARBA" id="ARBA00022448"/>
    </source>
</evidence>
<evidence type="ECO:0000313" key="10">
    <source>
        <dbReference type="EMBL" id="MEZ3178290.1"/>
    </source>
</evidence>
<keyword evidence="5 8" id="KW-0408">Iron</keyword>
<protein>
    <recommendedName>
        <fullName evidence="8">Ferredoxin</fullName>
    </recommendedName>
</protein>
<keyword evidence="2 8" id="KW-0813">Transport</keyword>
<dbReference type="Proteomes" id="UP001567537">
    <property type="component" value="Unassembled WGS sequence"/>
</dbReference>
<dbReference type="EMBL" id="JAHWZY010000004">
    <property type="protein sequence ID" value="MEZ3178290.1"/>
    <property type="molecule type" value="Genomic_DNA"/>
</dbReference>
<name>A0ABV4IUE7_9ACTN</name>
<dbReference type="Gene3D" id="3.30.70.20">
    <property type="match status" value="1"/>
</dbReference>
<dbReference type="PRINTS" id="PR00352">
    <property type="entry name" value="3FE4SFRDOXIN"/>
</dbReference>
<keyword evidence="11" id="KW-1185">Reference proteome</keyword>
<dbReference type="PANTHER" id="PTHR36923">
    <property type="entry name" value="FERREDOXIN"/>
    <property type="match status" value="1"/>
</dbReference>
<sequence length="64" mass="6914">MRISVDMDRCESHGQCVFAAPEVFSFDDEDYLVYDSAPDDAVRGGVEKAAMSCPVRAITLAPAS</sequence>
<proteinExistence type="predicted"/>
<dbReference type="InterPro" id="IPR017896">
    <property type="entry name" value="4Fe4S_Fe-S-bd"/>
</dbReference>
<evidence type="ECO:0000256" key="6">
    <source>
        <dbReference type="ARBA" id="ARBA00023014"/>
    </source>
</evidence>
<keyword evidence="6 8" id="KW-0411">Iron-sulfur</keyword>
<comment type="function">
    <text evidence="8">Ferredoxins are iron-sulfur proteins that transfer electrons in a wide variety of metabolic reactions.</text>
</comment>
<dbReference type="InterPro" id="IPR051269">
    <property type="entry name" value="Fe-S_cluster_ET"/>
</dbReference>
<evidence type="ECO:0000256" key="7">
    <source>
        <dbReference type="ARBA" id="ARBA00023291"/>
    </source>
</evidence>
<evidence type="ECO:0000256" key="8">
    <source>
        <dbReference type="RuleBase" id="RU368020"/>
    </source>
</evidence>
<organism evidence="10 11">
    <name type="scientific">Streptomyces pimonensis</name>
    <dbReference type="NCBI Taxonomy" id="2860288"/>
    <lineage>
        <taxon>Bacteria</taxon>
        <taxon>Bacillati</taxon>
        <taxon>Actinomycetota</taxon>
        <taxon>Actinomycetes</taxon>
        <taxon>Kitasatosporales</taxon>
        <taxon>Streptomycetaceae</taxon>
        <taxon>Streptomyces</taxon>
    </lineage>
</organism>
<keyword evidence="7" id="KW-0003">3Fe-4S</keyword>
<accession>A0ABV4IUE7</accession>
<dbReference type="PROSITE" id="PS51379">
    <property type="entry name" value="4FE4S_FER_2"/>
    <property type="match status" value="1"/>
</dbReference>
<comment type="cofactor">
    <cofactor evidence="1">
        <name>[3Fe-4S] cluster</name>
        <dbReference type="ChEBI" id="CHEBI:21137"/>
    </cofactor>
</comment>
<keyword evidence="3 8" id="KW-0479">Metal-binding</keyword>